<evidence type="ECO:0000256" key="4">
    <source>
        <dbReference type="ARBA" id="ARBA00022801"/>
    </source>
</evidence>
<accession>A0A8H2VHE2</accession>
<protein>
    <recommendedName>
        <fullName evidence="3">acid phosphatase</fullName>
        <ecNumber evidence="3">3.1.3.2</ecNumber>
    </recommendedName>
</protein>
<evidence type="ECO:0000256" key="8">
    <source>
        <dbReference type="SAM" id="SignalP"/>
    </source>
</evidence>
<sequence>MFNQILTLASIVSTASVVRAVIIDSAFLENDFSKIGSQKDIYQYLYGNAPHFSYPVNNSIPLDIPETCELVQVHLYARHGERYPTSGSTANGINAIWYKFGNYTSSFNGSLAFLNEEYQYPFANSSNYGLLTTPANVANPYNPLLGSITGTTEGLEFLERYSEILYKHQNFTAWTSNSLRVHDTAEYFIEALGDKFKVNLQTITEDPSQGANTLTPINGCPNWNESASKAIMAKYDQTFLTDISKRLNTENPGLNLTKTDALNMFNWCGFEINVRGYSEICDVFTIDELIKYGYYGDLLTYYDEFIGNPLANAVGSVPVNATLTLLNTPEDKLDQQVFLSFTHDTNILNYAAALGIFTDSPALYPESIDWITDFHRSWIVPQGARIQTQKYNCKSSNGTSSSYVRFIVNDVVKPLTNCSSGPGFSCSLPDYNKFVEDRFKDVDFYSQCGVSKVSNITELSFYWDYKTHDYNAPCEI</sequence>
<evidence type="ECO:0000256" key="6">
    <source>
        <dbReference type="PIRSR" id="PIRSR000894-1"/>
    </source>
</evidence>
<reference evidence="9 10" key="1">
    <citation type="submission" date="2020-05" db="EMBL/GenBank/DDBJ databases">
        <authorList>
            <person name="Casaregola S."/>
            <person name="Devillers H."/>
            <person name="Grondin C."/>
        </authorList>
    </citation>
    <scope>NUCLEOTIDE SEQUENCE [LARGE SCALE GENOMIC DNA]</scope>
    <source>
        <strain evidence="9 10">CLIB 1767</strain>
    </source>
</reference>
<evidence type="ECO:0000256" key="3">
    <source>
        <dbReference type="ARBA" id="ARBA00012646"/>
    </source>
</evidence>
<dbReference type="EC" id="3.1.3.2" evidence="3"/>
<keyword evidence="5" id="KW-0325">Glycoprotein</keyword>
<dbReference type="AlphaFoldDB" id="A0A8H2VHE2"/>
<evidence type="ECO:0000313" key="9">
    <source>
        <dbReference type="EMBL" id="CAB4255445.1"/>
    </source>
</evidence>
<feature type="disulfide bond" evidence="7">
    <location>
        <begin position="68"/>
        <end position="393"/>
    </location>
</feature>
<dbReference type="InterPro" id="IPR016274">
    <property type="entry name" value="Histidine_acid_Pase_euk"/>
</dbReference>
<dbReference type="GeneID" id="64858488"/>
<dbReference type="PANTHER" id="PTHR20963:SF18">
    <property type="entry name" value="ACID PHOSPHATASE PHO11-RELATED"/>
    <property type="match status" value="1"/>
</dbReference>
<feature type="signal peptide" evidence="8">
    <location>
        <begin position="1"/>
        <end position="20"/>
    </location>
</feature>
<feature type="chain" id="PRO_5034285580" description="acid phosphatase" evidence="8">
    <location>
        <begin position="21"/>
        <end position="476"/>
    </location>
</feature>
<name>A0A8H2VHE2_9SACH</name>
<evidence type="ECO:0000313" key="10">
    <source>
        <dbReference type="Proteomes" id="UP000644660"/>
    </source>
</evidence>
<dbReference type="PANTHER" id="PTHR20963">
    <property type="entry name" value="MULTIPLE INOSITOL POLYPHOSPHATE PHOSPHATASE-RELATED"/>
    <property type="match status" value="1"/>
</dbReference>
<gene>
    <name evidence="9" type="ORF">KABA2_06S05544</name>
</gene>
<keyword evidence="10" id="KW-1185">Reference proteome</keyword>
<dbReference type="InterPro" id="IPR033379">
    <property type="entry name" value="Acid_Pase_AS"/>
</dbReference>
<dbReference type="SUPFAM" id="SSF53254">
    <property type="entry name" value="Phosphoglycerate mutase-like"/>
    <property type="match status" value="1"/>
</dbReference>
<dbReference type="PIRSF" id="PIRSF000894">
    <property type="entry name" value="Acid_phosphatase"/>
    <property type="match status" value="1"/>
</dbReference>
<dbReference type="CDD" id="cd07061">
    <property type="entry name" value="HP_HAP_like"/>
    <property type="match status" value="1"/>
</dbReference>
<dbReference type="Gene3D" id="3.40.50.1240">
    <property type="entry name" value="Phosphoglycerate mutase-like"/>
    <property type="match status" value="1"/>
</dbReference>
<feature type="active site" description="Nucleophile" evidence="6">
    <location>
        <position position="79"/>
    </location>
</feature>
<comment type="catalytic activity">
    <reaction evidence="1">
        <text>a phosphate monoester + H2O = an alcohol + phosphate</text>
        <dbReference type="Rhea" id="RHEA:15017"/>
        <dbReference type="ChEBI" id="CHEBI:15377"/>
        <dbReference type="ChEBI" id="CHEBI:30879"/>
        <dbReference type="ChEBI" id="CHEBI:43474"/>
        <dbReference type="ChEBI" id="CHEBI:67140"/>
        <dbReference type="EC" id="3.1.3.2"/>
    </reaction>
</comment>
<dbReference type="InterPro" id="IPR029033">
    <property type="entry name" value="His_PPase_superfam"/>
</dbReference>
<dbReference type="GO" id="GO:0009277">
    <property type="term" value="C:fungal-type cell wall"/>
    <property type="evidence" value="ECO:0007669"/>
    <property type="project" value="TreeGrafter"/>
</dbReference>
<evidence type="ECO:0000256" key="5">
    <source>
        <dbReference type="ARBA" id="ARBA00023180"/>
    </source>
</evidence>
<dbReference type="Pfam" id="PF00328">
    <property type="entry name" value="His_Phos_2"/>
    <property type="match status" value="1"/>
</dbReference>
<comment type="caution">
    <text evidence="9">The sequence shown here is derived from an EMBL/GenBank/DDBJ whole genome shotgun (WGS) entry which is preliminary data.</text>
</comment>
<keyword evidence="4" id="KW-0378">Hydrolase</keyword>
<proteinExistence type="inferred from homology"/>
<feature type="disulfide bond" evidence="7">
    <location>
        <begin position="418"/>
        <end position="426"/>
    </location>
</feature>
<evidence type="ECO:0000256" key="2">
    <source>
        <dbReference type="ARBA" id="ARBA00005375"/>
    </source>
</evidence>
<dbReference type="EMBL" id="CAEFZW010000006">
    <property type="protein sequence ID" value="CAB4255445.1"/>
    <property type="molecule type" value="Genomic_DNA"/>
</dbReference>
<dbReference type="Proteomes" id="UP000644660">
    <property type="component" value="Unassembled WGS sequence"/>
</dbReference>
<dbReference type="OrthoDB" id="6509975at2759"/>
<comment type="similarity">
    <text evidence="2">Belongs to the histidine acid phosphatase family.</text>
</comment>
<evidence type="ECO:0000256" key="1">
    <source>
        <dbReference type="ARBA" id="ARBA00000032"/>
    </source>
</evidence>
<feature type="active site" description="Proton donor" evidence="6">
    <location>
        <position position="344"/>
    </location>
</feature>
<dbReference type="InterPro" id="IPR000560">
    <property type="entry name" value="His_Pase_clade-2"/>
</dbReference>
<keyword evidence="8" id="KW-0732">Signal</keyword>
<feature type="disulfide bond" evidence="7">
    <location>
        <begin position="268"/>
        <end position="281"/>
    </location>
</feature>
<dbReference type="PROSITE" id="PS00778">
    <property type="entry name" value="HIS_ACID_PHOSPHAT_2"/>
    <property type="match status" value="1"/>
</dbReference>
<evidence type="ECO:0000256" key="7">
    <source>
        <dbReference type="PIRSR" id="PIRSR000894-2"/>
    </source>
</evidence>
<dbReference type="GO" id="GO:0003993">
    <property type="term" value="F:acid phosphatase activity"/>
    <property type="evidence" value="ECO:0007669"/>
    <property type="project" value="UniProtKB-EC"/>
</dbReference>
<organism evidence="9 10">
    <name type="scientific">Maudiozyma barnettii</name>
    <dbReference type="NCBI Taxonomy" id="61262"/>
    <lineage>
        <taxon>Eukaryota</taxon>
        <taxon>Fungi</taxon>
        <taxon>Dikarya</taxon>
        <taxon>Ascomycota</taxon>
        <taxon>Saccharomycotina</taxon>
        <taxon>Saccharomycetes</taxon>
        <taxon>Saccharomycetales</taxon>
        <taxon>Saccharomycetaceae</taxon>
        <taxon>Maudiozyma</taxon>
    </lineage>
</organism>
<keyword evidence="7" id="KW-1015">Disulfide bond</keyword>
<dbReference type="RefSeq" id="XP_041407289.1">
    <property type="nucleotide sequence ID" value="XM_041551355.1"/>
</dbReference>